<dbReference type="Pfam" id="PF00534">
    <property type="entry name" value="Glycos_transf_1"/>
    <property type="match status" value="1"/>
</dbReference>
<reference evidence="5 6" key="1">
    <citation type="submission" date="2018-09" db="EMBL/GenBank/DDBJ databases">
        <title>YIM 75000 draft genome.</title>
        <authorList>
            <person name="Tang S."/>
            <person name="Feng Y."/>
        </authorList>
    </citation>
    <scope>NUCLEOTIDE SEQUENCE [LARGE SCALE GENOMIC DNA]</scope>
    <source>
        <strain evidence="5 6">YIM 75000</strain>
    </source>
</reference>
<keyword evidence="2 5" id="KW-0808">Transferase</keyword>
<evidence type="ECO:0000256" key="1">
    <source>
        <dbReference type="ARBA" id="ARBA00022676"/>
    </source>
</evidence>
<organism evidence="5 6">
    <name type="scientific">Vallicoccus soli</name>
    <dbReference type="NCBI Taxonomy" id="2339232"/>
    <lineage>
        <taxon>Bacteria</taxon>
        <taxon>Bacillati</taxon>
        <taxon>Actinomycetota</taxon>
        <taxon>Actinomycetes</taxon>
        <taxon>Motilibacterales</taxon>
        <taxon>Vallicoccaceae</taxon>
        <taxon>Vallicoccus</taxon>
    </lineage>
</organism>
<evidence type="ECO:0000313" key="6">
    <source>
        <dbReference type="Proteomes" id="UP000265614"/>
    </source>
</evidence>
<dbReference type="SUPFAM" id="SSF53756">
    <property type="entry name" value="UDP-Glycosyltransferase/glycogen phosphorylase"/>
    <property type="match status" value="1"/>
</dbReference>
<dbReference type="Gene3D" id="3.40.50.2000">
    <property type="entry name" value="Glycogen Phosphorylase B"/>
    <property type="match status" value="2"/>
</dbReference>
<dbReference type="PANTHER" id="PTHR12526:SF638">
    <property type="entry name" value="SPORE COAT PROTEIN SA"/>
    <property type="match status" value="1"/>
</dbReference>
<dbReference type="PANTHER" id="PTHR12526">
    <property type="entry name" value="GLYCOSYLTRANSFERASE"/>
    <property type="match status" value="1"/>
</dbReference>
<sequence>MRVAVVTGRYARRLDGVADYVGRLAEVLPGAGVEPVVVSARGADAPCVEACRSWGPRGVLDAARAVADLRPDLVHVQFAPSAYGFSPAVGLLPAALRGLVRAPLVTTLHEYGWWSWPPRVPDGAWAPLERRRLWDRETLLLGPRSAALVATNAEHAGHVRDRLGREPVVVPIGANVPDLGATRDEARAHAREAYGVPESSPLLLFFGFVHPVKGVRQLIDALEDLRRDADVRLVVAGGFTSLALPETEARAFRAELEQRARDRGVAGAVRFTGHVAAAEVSTLLHAADAVVLPMTAGVTTKSGALLAALEHGAPVVATAAERPDPDLVDGRTVVVVPERRDADGIARGVRRVLGDPALRERVARGGRELALARSWPVAAQRHAALYREVLG</sequence>
<dbReference type="AlphaFoldDB" id="A0A3A3YVA3"/>
<protein>
    <submittedName>
        <fullName evidence="5">Glycosyltransferase</fullName>
    </submittedName>
</protein>
<evidence type="ECO:0000256" key="2">
    <source>
        <dbReference type="ARBA" id="ARBA00022679"/>
    </source>
</evidence>
<evidence type="ECO:0000259" key="3">
    <source>
        <dbReference type="Pfam" id="PF00534"/>
    </source>
</evidence>
<feature type="domain" description="Glycosyl transferase family 1" evidence="3">
    <location>
        <begin position="190"/>
        <end position="368"/>
    </location>
</feature>
<dbReference type="InterPro" id="IPR001296">
    <property type="entry name" value="Glyco_trans_1"/>
</dbReference>
<name>A0A3A3YVA3_9ACTN</name>
<evidence type="ECO:0000259" key="4">
    <source>
        <dbReference type="Pfam" id="PF13439"/>
    </source>
</evidence>
<dbReference type="InterPro" id="IPR028098">
    <property type="entry name" value="Glyco_trans_4-like_N"/>
</dbReference>
<keyword evidence="6" id="KW-1185">Reference proteome</keyword>
<dbReference type="CDD" id="cd03801">
    <property type="entry name" value="GT4_PimA-like"/>
    <property type="match status" value="1"/>
</dbReference>
<gene>
    <name evidence="5" type="ORF">D5H78_12435</name>
</gene>
<dbReference type="EMBL" id="QZEZ01000005">
    <property type="protein sequence ID" value="RJK95450.1"/>
    <property type="molecule type" value="Genomic_DNA"/>
</dbReference>
<dbReference type="GO" id="GO:0016757">
    <property type="term" value="F:glycosyltransferase activity"/>
    <property type="evidence" value="ECO:0007669"/>
    <property type="project" value="UniProtKB-KW"/>
</dbReference>
<dbReference type="Pfam" id="PF13439">
    <property type="entry name" value="Glyco_transf_4"/>
    <property type="match status" value="1"/>
</dbReference>
<proteinExistence type="predicted"/>
<dbReference type="Proteomes" id="UP000265614">
    <property type="component" value="Unassembled WGS sequence"/>
</dbReference>
<feature type="domain" description="Glycosyltransferase subfamily 4-like N-terminal" evidence="4">
    <location>
        <begin position="15"/>
        <end position="173"/>
    </location>
</feature>
<comment type="caution">
    <text evidence="5">The sequence shown here is derived from an EMBL/GenBank/DDBJ whole genome shotgun (WGS) entry which is preliminary data.</text>
</comment>
<evidence type="ECO:0000313" key="5">
    <source>
        <dbReference type="EMBL" id="RJK95450.1"/>
    </source>
</evidence>
<dbReference type="OrthoDB" id="9806653at2"/>
<keyword evidence="1" id="KW-0328">Glycosyltransferase</keyword>
<accession>A0A3A3YVA3</accession>